<gene>
    <name evidence="1" type="ORF">QF030_001208</name>
</gene>
<dbReference type="EMBL" id="JAUSWV010000002">
    <property type="protein sequence ID" value="MDQ0579030.1"/>
    <property type="molecule type" value="Genomic_DNA"/>
</dbReference>
<organism evidence="1 2">
    <name type="scientific">Streptomyces rishiriensis</name>
    <dbReference type="NCBI Taxonomy" id="68264"/>
    <lineage>
        <taxon>Bacteria</taxon>
        <taxon>Bacillati</taxon>
        <taxon>Actinomycetota</taxon>
        <taxon>Actinomycetes</taxon>
        <taxon>Kitasatosporales</taxon>
        <taxon>Streptomycetaceae</taxon>
        <taxon>Streptomyces</taxon>
    </lineage>
</organism>
<evidence type="ECO:0000313" key="1">
    <source>
        <dbReference type="EMBL" id="MDQ0579030.1"/>
    </source>
</evidence>
<accession>A0ABU0NIW5</accession>
<dbReference type="Proteomes" id="UP001230654">
    <property type="component" value="Unassembled WGS sequence"/>
</dbReference>
<reference evidence="1 2" key="1">
    <citation type="submission" date="2023-07" db="EMBL/GenBank/DDBJ databases">
        <title>Comparative genomics of wheat-associated soil bacteria to identify genetic determinants of phenazine resistance.</title>
        <authorList>
            <person name="Mouncey N."/>
        </authorList>
    </citation>
    <scope>NUCLEOTIDE SEQUENCE [LARGE SCALE GENOMIC DNA]</scope>
    <source>
        <strain evidence="1 2">B2I6</strain>
    </source>
</reference>
<comment type="caution">
    <text evidence="1">The sequence shown here is derived from an EMBL/GenBank/DDBJ whole genome shotgun (WGS) entry which is preliminary data.</text>
</comment>
<keyword evidence="2" id="KW-1185">Reference proteome</keyword>
<name>A0ABU0NIW5_STRRH</name>
<proteinExistence type="predicted"/>
<evidence type="ECO:0000313" key="2">
    <source>
        <dbReference type="Proteomes" id="UP001230654"/>
    </source>
</evidence>
<protein>
    <submittedName>
        <fullName evidence="1">Uncharacterized protein</fullName>
    </submittedName>
</protein>
<sequence>MLGVLRVEGEVETLGWLFLEGAQRGCDDLQQQLVVLAVHADAQKVEVHVHGPSVAREL</sequence>